<keyword evidence="2" id="KW-1185">Reference proteome</keyword>
<dbReference type="AlphaFoldDB" id="A0A1E1MS96"/>
<gene>
    <name evidence="1" type="ORF">RSE6_13195</name>
</gene>
<organism evidence="1 2">
    <name type="scientific">Rhynchosporium secalis</name>
    <name type="common">Barley scald fungus</name>
    <dbReference type="NCBI Taxonomy" id="38038"/>
    <lineage>
        <taxon>Eukaryota</taxon>
        <taxon>Fungi</taxon>
        <taxon>Dikarya</taxon>
        <taxon>Ascomycota</taxon>
        <taxon>Pezizomycotina</taxon>
        <taxon>Leotiomycetes</taxon>
        <taxon>Helotiales</taxon>
        <taxon>Ploettnerulaceae</taxon>
        <taxon>Rhynchosporium</taxon>
    </lineage>
</organism>
<reference evidence="2" key="1">
    <citation type="submission" date="2016-03" db="EMBL/GenBank/DDBJ databases">
        <authorList>
            <person name="Guldener U."/>
        </authorList>
    </citation>
    <scope>NUCLEOTIDE SEQUENCE [LARGE SCALE GENOMIC DNA]</scope>
</reference>
<name>A0A1E1MS96_RHYSE</name>
<evidence type="ECO:0000313" key="1">
    <source>
        <dbReference type="EMBL" id="CZT51967.1"/>
    </source>
</evidence>
<proteinExistence type="predicted"/>
<accession>A0A1E1MS96</accession>
<dbReference type="Proteomes" id="UP000177625">
    <property type="component" value="Unassembled WGS sequence"/>
</dbReference>
<evidence type="ECO:0000313" key="2">
    <source>
        <dbReference type="Proteomes" id="UP000177625"/>
    </source>
</evidence>
<protein>
    <submittedName>
        <fullName evidence="1">Uncharacterized protein</fullName>
    </submittedName>
</protein>
<dbReference type="EMBL" id="FJVC01000528">
    <property type="protein sequence ID" value="CZT51967.1"/>
    <property type="molecule type" value="Genomic_DNA"/>
</dbReference>
<sequence length="226" mass="24968">MSSSSFLPDGSIRNARVSTQLLLSVELYSYLTGSESKSTELPPQFHFPYHEVILTVPTPSSMPIIWRLARSGPITNIPDNPLDLLGIDSKGMLVHLIFVPLFLVYANPLESRGANNGCPAPNGCAGICVSKTNPKGEVKDYCNTPNAQFPCGNRRNGIKSYRMGIRRLGVQPTAPKQALTFALDEARARANRDRFLAVRGVRRPGDLVYVKVENNRRKGFWPIRGT</sequence>